<dbReference type="AlphaFoldDB" id="A0A0K8RBX4"/>
<keyword evidence="1" id="KW-0732">Signal</keyword>
<sequence length="116" mass="12802">MQLLLVFAMVLIVPALESGGFLFGTVVHDDCMELLIECGEIECLLQGGGKFNDYNPLLCTLDCSGNAWPKVPDGVCKGNVTLCDTSTSESLKNWLQKLKTIKNRVLTSWCPSFWNN</sequence>
<feature type="signal peptide" evidence="1">
    <location>
        <begin position="1"/>
        <end position="18"/>
    </location>
</feature>
<accession>A0A0K8RBX4</accession>
<reference evidence="2" key="1">
    <citation type="submission" date="2012-12" db="EMBL/GenBank/DDBJ databases">
        <title>Identification and characterization of a phenylalanine ammonia-lyase gene family in Isatis indigotica Fort.</title>
        <authorList>
            <person name="Liu Q."/>
            <person name="Chen J."/>
            <person name="Zhou X."/>
            <person name="Di P."/>
            <person name="Xiao Y."/>
            <person name="Xuan H."/>
            <person name="Zhang L."/>
            <person name="Chen W."/>
        </authorList>
    </citation>
    <scope>NUCLEOTIDE SEQUENCE</scope>
    <source>
        <tissue evidence="2">Salivary gland</tissue>
    </source>
</reference>
<proteinExistence type="evidence at transcript level"/>
<evidence type="ECO:0000256" key="1">
    <source>
        <dbReference type="SAM" id="SignalP"/>
    </source>
</evidence>
<dbReference type="EMBL" id="GADI01005166">
    <property type="protein sequence ID" value="JAA68642.1"/>
    <property type="molecule type" value="mRNA"/>
</dbReference>
<organism evidence="2">
    <name type="scientific">Ixodes ricinus</name>
    <name type="common">Common tick</name>
    <name type="synonym">Acarus ricinus</name>
    <dbReference type="NCBI Taxonomy" id="34613"/>
    <lineage>
        <taxon>Eukaryota</taxon>
        <taxon>Metazoa</taxon>
        <taxon>Ecdysozoa</taxon>
        <taxon>Arthropoda</taxon>
        <taxon>Chelicerata</taxon>
        <taxon>Arachnida</taxon>
        <taxon>Acari</taxon>
        <taxon>Parasitiformes</taxon>
        <taxon>Ixodida</taxon>
        <taxon>Ixodoidea</taxon>
        <taxon>Ixodidae</taxon>
        <taxon>Ixodinae</taxon>
        <taxon>Ixodes</taxon>
    </lineage>
</organism>
<protein>
    <submittedName>
        <fullName evidence="2">Putative ixodes 10 kDa peptide protein</fullName>
    </submittedName>
</protein>
<name>A0A0K8RBX4_IXORI</name>
<evidence type="ECO:0000313" key="2">
    <source>
        <dbReference type="EMBL" id="JAA68642.1"/>
    </source>
</evidence>
<feature type="chain" id="PRO_5005517060" evidence="1">
    <location>
        <begin position="19"/>
        <end position="116"/>
    </location>
</feature>